<dbReference type="Pfam" id="PF13347">
    <property type="entry name" value="MFS_2"/>
    <property type="match status" value="1"/>
</dbReference>
<feature type="transmembrane region" description="Helical" evidence="8">
    <location>
        <begin position="205"/>
        <end position="230"/>
    </location>
</feature>
<dbReference type="GO" id="GO:0015293">
    <property type="term" value="F:symporter activity"/>
    <property type="evidence" value="ECO:0007669"/>
    <property type="project" value="InterPro"/>
</dbReference>
<dbReference type="Gene3D" id="1.20.1250.20">
    <property type="entry name" value="MFS general substrate transporter like domains"/>
    <property type="match status" value="2"/>
</dbReference>
<feature type="transmembrane region" description="Helical" evidence="8">
    <location>
        <begin position="434"/>
        <end position="454"/>
    </location>
</feature>
<gene>
    <name evidence="9" type="primary">uidB</name>
    <name evidence="9" type="ORF">AK812_SmicGene10970</name>
</gene>
<feature type="transmembrane region" description="Helical" evidence="8">
    <location>
        <begin position="856"/>
        <end position="878"/>
    </location>
</feature>
<feature type="transmembrane region" description="Helical" evidence="8">
    <location>
        <begin position="271"/>
        <end position="294"/>
    </location>
</feature>
<keyword evidence="4" id="KW-1003">Cell membrane</keyword>
<sequence length="912" mass="98614">MTTAVELRKTFAEAKKSLKLRGAPEEAVVLGNCKRFDVYLALEQPKHPDLVCQRVADMAAQQMASYRQRQGGWLEGAKTWLLQASNGFDVPELVCSPEHLGDPAETEGIRRDALALQKALEVRSGCEGVTAYCAAVAAGLEGRPKMSCQAEAFVVMASLEAGGATHVSVPATLAYGLPGVGFGAFVVMISLYLPSLYAENQGVPLSQIGAVTTVVQIFDAISDPLLGYLSDRCRTSWGRRRPFLLLGSSFLAISFLALFSPPNLGSPHSALAFAAAFGLLTQMFLTVARIPWMAWAIDLNSDYDAKTRLVSVREFMWVLGSMLGAVLPSVLGALFGDSGPLRLTLAASFWAVFMVVSGVLCFCLVPDTTAASAQGGIRDSSASSQMSFLRNISRCRPAIALYIATVLALMATTGNALLYPFFVKYVLEDEGVEWILGLYIFLGAVFVPFWAWVAKKFDKKMTLTFITLVQFSVLGLIFAAVERQALGMYVACIISAGTVMGGSSVVRFSMMADVADALQVLTRGHRDEAKIVALFDISSKLAASLLVALGFLFIDTSGFQADVVPQPEAAGFAIRIFYSLVPSFLALLSAIVIWALSWVPKRDRAEEFSTVRCRFGNLAFFGKEAFNPCSARDAHIMLQLKRTLEAATTPDDADGRAPCGKRLGLIFRIALEVGKAVRNPERLPQLEQLQAYGEGRLSKAPRRSAAAAAEVAERSILQPAVAKCASKLQGFRNAGNRLLHTPTVALKGGEDVDQEAILADVRTLVSTTSGQSADEKAEEVAGKTAVEIGETNGHWLEFVCRVLARDEGVDKVKEELSHHVFWEQEGGRDINEVRPCQCQCVCAAEDKGQTSNLGPWFLFLVIVGLLFANLALVFRVTIRRNEAGDREVTVAVKGKPGKGLYGLQKGLQILEQ</sequence>
<evidence type="ECO:0000256" key="2">
    <source>
        <dbReference type="ARBA" id="ARBA00008335"/>
    </source>
</evidence>
<comment type="caution">
    <text evidence="9">The sequence shown here is derived from an EMBL/GenBank/DDBJ whole genome shotgun (WGS) entry which is preliminary data.</text>
</comment>
<dbReference type="GO" id="GO:0008643">
    <property type="term" value="P:carbohydrate transport"/>
    <property type="evidence" value="ECO:0007669"/>
    <property type="project" value="InterPro"/>
</dbReference>
<dbReference type="InterPro" id="IPR036259">
    <property type="entry name" value="MFS_trans_sf"/>
</dbReference>
<keyword evidence="3" id="KW-0813">Transport</keyword>
<feature type="transmembrane region" description="Helical" evidence="8">
    <location>
        <begin position="242"/>
        <end position="259"/>
    </location>
</feature>
<dbReference type="PANTHER" id="PTHR11328:SF24">
    <property type="entry name" value="MAJOR FACILITATOR SUPERFAMILY (MFS) PROFILE DOMAIN-CONTAINING PROTEIN"/>
    <property type="match status" value="1"/>
</dbReference>
<evidence type="ECO:0000256" key="6">
    <source>
        <dbReference type="ARBA" id="ARBA00022989"/>
    </source>
</evidence>
<feature type="transmembrane region" description="Helical" evidence="8">
    <location>
        <begin position="399"/>
        <end position="422"/>
    </location>
</feature>
<keyword evidence="6 8" id="KW-1133">Transmembrane helix</keyword>
<dbReference type="PROSITE" id="PS00872">
    <property type="entry name" value="NA_GALACTOSIDE_SYMP"/>
    <property type="match status" value="1"/>
</dbReference>
<evidence type="ECO:0000313" key="10">
    <source>
        <dbReference type="Proteomes" id="UP000186817"/>
    </source>
</evidence>
<dbReference type="OrthoDB" id="429897at2759"/>
<name>A0A1Q9EEG4_SYMMI</name>
<dbReference type="InterPro" id="IPR018043">
    <property type="entry name" value="Na/Gal_symport_CS"/>
</dbReference>
<evidence type="ECO:0000256" key="4">
    <source>
        <dbReference type="ARBA" id="ARBA00022475"/>
    </source>
</evidence>
<evidence type="ECO:0000256" key="7">
    <source>
        <dbReference type="ARBA" id="ARBA00023136"/>
    </source>
</evidence>
<dbReference type="PANTHER" id="PTHR11328">
    <property type="entry name" value="MAJOR FACILITATOR SUPERFAMILY DOMAIN-CONTAINING PROTEIN"/>
    <property type="match status" value="1"/>
</dbReference>
<feature type="transmembrane region" description="Helical" evidence="8">
    <location>
        <begin position="173"/>
        <end position="193"/>
    </location>
</feature>
<feature type="transmembrane region" description="Helical" evidence="8">
    <location>
        <begin position="574"/>
        <end position="596"/>
    </location>
</feature>
<feature type="transmembrane region" description="Helical" evidence="8">
    <location>
        <begin position="461"/>
        <end position="481"/>
    </location>
</feature>
<dbReference type="Proteomes" id="UP000186817">
    <property type="component" value="Unassembled WGS sequence"/>
</dbReference>
<dbReference type="GO" id="GO:0005886">
    <property type="term" value="C:plasma membrane"/>
    <property type="evidence" value="ECO:0007669"/>
    <property type="project" value="UniProtKB-SubCell"/>
</dbReference>
<evidence type="ECO:0000256" key="3">
    <source>
        <dbReference type="ARBA" id="ARBA00022448"/>
    </source>
</evidence>
<keyword evidence="7 8" id="KW-0472">Membrane</keyword>
<comment type="subcellular location">
    <subcellularLocation>
        <location evidence="1">Cell membrane</location>
        <topology evidence="1">Multi-pass membrane protein</topology>
    </subcellularLocation>
</comment>
<dbReference type="EMBL" id="LSRX01000175">
    <property type="protein sequence ID" value="OLQ05791.1"/>
    <property type="molecule type" value="Genomic_DNA"/>
</dbReference>
<evidence type="ECO:0000313" key="9">
    <source>
        <dbReference type="EMBL" id="OLQ05791.1"/>
    </source>
</evidence>
<accession>A0A1Q9EEG4</accession>
<keyword evidence="5 8" id="KW-0812">Transmembrane</keyword>
<dbReference type="SUPFAM" id="SSF103473">
    <property type="entry name" value="MFS general substrate transporter"/>
    <property type="match status" value="1"/>
</dbReference>
<organism evidence="9 10">
    <name type="scientific">Symbiodinium microadriaticum</name>
    <name type="common">Dinoflagellate</name>
    <name type="synonym">Zooxanthella microadriatica</name>
    <dbReference type="NCBI Taxonomy" id="2951"/>
    <lineage>
        <taxon>Eukaryota</taxon>
        <taxon>Sar</taxon>
        <taxon>Alveolata</taxon>
        <taxon>Dinophyceae</taxon>
        <taxon>Suessiales</taxon>
        <taxon>Symbiodiniaceae</taxon>
        <taxon>Symbiodinium</taxon>
    </lineage>
</organism>
<keyword evidence="10" id="KW-1185">Reference proteome</keyword>
<dbReference type="InterPro" id="IPR039672">
    <property type="entry name" value="MFS_2"/>
</dbReference>
<feature type="transmembrane region" description="Helical" evidence="8">
    <location>
        <begin position="487"/>
        <end position="510"/>
    </location>
</feature>
<dbReference type="GO" id="GO:0006814">
    <property type="term" value="P:sodium ion transport"/>
    <property type="evidence" value="ECO:0007669"/>
    <property type="project" value="InterPro"/>
</dbReference>
<feature type="transmembrane region" description="Helical" evidence="8">
    <location>
        <begin position="315"/>
        <end position="335"/>
    </location>
</feature>
<evidence type="ECO:0000256" key="1">
    <source>
        <dbReference type="ARBA" id="ARBA00004651"/>
    </source>
</evidence>
<proteinExistence type="inferred from homology"/>
<comment type="similarity">
    <text evidence="2">Belongs to the major facilitator superfamily.</text>
</comment>
<evidence type="ECO:0000256" key="5">
    <source>
        <dbReference type="ARBA" id="ARBA00022692"/>
    </source>
</evidence>
<reference evidence="9 10" key="1">
    <citation type="submission" date="2016-02" db="EMBL/GenBank/DDBJ databases">
        <title>Genome analysis of coral dinoflagellate symbionts highlights evolutionary adaptations to a symbiotic lifestyle.</title>
        <authorList>
            <person name="Aranda M."/>
            <person name="Li Y."/>
            <person name="Liew Y.J."/>
            <person name="Baumgarten S."/>
            <person name="Simakov O."/>
            <person name="Wilson M."/>
            <person name="Piel J."/>
            <person name="Ashoor H."/>
            <person name="Bougouffa S."/>
            <person name="Bajic V.B."/>
            <person name="Ryu T."/>
            <person name="Ravasi T."/>
            <person name="Bayer T."/>
            <person name="Micklem G."/>
            <person name="Kim H."/>
            <person name="Bhak J."/>
            <person name="Lajeunesse T.C."/>
            <person name="Voolstra C.R."/>
        </authorList>
    </citation>
    <scope>NUCLEOTIDE SEQUENCE [LARGE SCALE GENOMIC DNA]</scope>
    <source>
        <strain evidence="9 10">CCMP2467</strain>
    </source>
</reference>
<protein>
    <submittedName>
        <fullName evidence="9">Glucuronide carrier protein</fullName>
    </submittedName>
</protein>
<evidence type="ECO:0000256" key="8">
    <source>
        <dbReference type="SAM" id="Phobius"/>
    </source>
</evidence>
<feature type="transmembrane region" description="Helical" evidence="8">
    <location>
        <begin position="347"/>
        <end position="365"/>
    </location>
</feature>
<dbReference type="AlphaFoldDB" id="A0A1Q9EEG4"/>
<feature type="transmembrane region" description="Helical" evidence="8">
    <location>
        <begin position="531"/>
        <end position="554"/>
    </location>
</feature>